<protein>
    <submittedName>
        <fullName evidence="2">Septum formation initiator family protein</fullName>
    </submittedName>
</protein>
<organism evidence="2 3">
    <name type="scientific">Spirosoma foliorum</name>
    <dbReference type="NCBI Taxonomy" id="2710596"/>
    <lineage>
        <taxon>Bacteria</taxon>
        <taxon>Pseudomonadati</taxon>
        <taxon>Bacteroidota</taxon>
        <taxon>Cytophagia</taxon>
        <taxon>Cytophagales</taxon>
        <taxon>Cytophagaceae</taxon>
        <taxon>Spirosoma</taxon>
    </lineage>
</organism>
<keyword evidence="1" id="KW-1133">Transmembrane helix</keyword>
<dbReference type="Proteomes" id="UP000515369">
    <property type="component" value="Chromosome"/>
</dbReference>
<feature type="transmembrane region" description="Helical" evidence="1">
    <location>
        <begin position="12"/>
        <end position="29"/>
    </location>
</feature>
<sequence>MLQKILRKLGSFYVASGLGLLLWMTFFDANDLPTQIRNWWTLHELDGEAQYYRERIKTVKTEQREVLGNDRLREKFAREKYWMKKPGEDVFVIVDEHNEPLEK</sequence>
<name>A0A7G5GSU5_9BACT</name>
<dbReference type="EMBL" id="CP059732">
    <property type="protein sequence ID" value="QMW01937.1"/>
    <property type="molecule type" value="Genomic_DNA"/>
</dbReference>
<keyword evidence="1" id="KW-0812">Transmembrane</keyword>
<evidence type="ECO:0000313" key="2">
    <source>
        <dbReference type="EMBL" id="QMW01937.1"/>
    </source>
</evidence>
<keyword evidence="1" id="KW-0472">Membrane</keyword>
<keyword evidence="3" id="KW-1185">Reference proteome</keyword>
<reference evidence="2 3" key="1">
    <citation type="submission" date="2020-07" db="EMBL/GenBank/DDBJ databases">
        <title>Spirosoma foliorum sp. nov., isolated from the leaves on the Nejang mountain Korea, Republic of.</title>
        <authorList>
            <person name="Ho H."/>
            <person name="Lee Y.-J."/>
            <person name="Nurcahyanto D.-A."/>
            <person name="Kim S.-G."/>
        </authorList>
    </citation>
    <scope>NUCLEOTIDE SEQUENCE [LARGE SCALE GENOMIC DNA]</scope>
    <source>
        <strain evidence="2 3">PL0136</strain>
    </source>
</reference>
<proteinExistence type="predicted"/>
<dbReference type="RefSeq" id="WP_182459213.1">
    <property type="nucleotide sequence ID" value="NZ_CP059732.1"/>
</dbReference>
<accession>A0A7G5GSU5</accession>
<dbReference type="AlphaFoldDB" id="A0A7G5GSU5"/>
<gene>
    <name evidence="2" type="ORF">H3H32_28985</name>
</gene>
<evidence type="ECO:0000313" key="3">
    <source>
        <dbReference type="Proteomes" id="UP000515369"/>
    </source>
</evidence>
<dbReference type="KEGG" id="sfol:H3H32_28985"/>
<evidence type="ECO:0000256" key="1">
    <source>
        <dbReference type="SAM" id="Phobius"/>
    </source>
</evidence>